<gene>
    <name evidence="11" type="ORF">M8C21_013809</name>
</gene>
<dbReference type="InterPro" id="IPR057882">
    <property type="entry name" value="ENGase_C"/>
</dbReference>
<evidence type="ECO:0000256" key="2">
    <source>
        <dbReference type="ARBA" id="ARBA00007849"/>
    </source>
</evidence>
<organism evidence="11 12">
    <name type="scientific">Ambrosia artemisiifolia</name>
    <name type="common">Common ragweed</name>
    <dbReference type="NCBI Taxonomy" id="4212"/>
    <lineage>
        <taxon>Eukaryota</taxon>
        <taxon>Viridiplantae</taxon>
        <taxon>Streptophyta</taxon>
        <taxon>Embryophyta</taxon>
        <taxon>Tracheophyta</taxon>
        <taxon>Spermatophyta</taxon>
        <taxon>Magnoliopsida</taxon>
        <taxon>eudicotyledons</taxon>
        <taxon>Gunneridae</taxon>
        <taxon>Pentapetalae</taxon>
        <taxon>asterids</taxon>
        <taxon>campanulids</taxon>
        <taxon>Asterales</taxon>
        <taxon>Asteraceae</taxon>
        <taxon>Asteroideae</taxon>
        <taxon>Heliantheae alliance</taxon>
        <taxon>Heliantheae</taxon>
        <taxon>Ambrosia</taxon>
    </lineage>
</organism>
<dbReference type="EC" id="3.2.1.96" evidence="3"/>
<evidence type="ECO:0000256" key="3">
    <source>
        <dbReference type="ARBA" id="ARBA00012566"/>
    </source>
</evidence>
<feature type="domain" description="Cytosolic endo-beta-N-acetylglucosaminidase C-terminal" evidence="10">
    <location>
        <begin position="596"/>
        <end position="706"/>
    </location>
</feature>
<evidence type="ECO:0000259" key="9">
    <source>
        <dbReference type="Pfam" id="PF03644"/>
    </source>
</evidence>
<dbReference type="Gene3D" id="3.20.20.80">
    <property type="entry name" value="Glycosidases"/>
    <property type="match status" value="1"/>
</dbReference>
<dbReference type="Gene3D" id="2.60.120.260">
    <property type="entry name" value="Galactose-binding domain-like"/>
    <property type="match status" value="1"/>
</dbReference>
<dbReference type="PANTHER" id="PTHR13246:SF1">
    <property type="entry name" value="CYTOSOLIC ENDO-BETA-N-ACETYLGLUCOSAMINIDASE"/>
    <property type="match status" value="1"/>
</dbReference>
<evidence type="ECO:0000259" key="10">
    <source>
        <dbReference type="Pfam" id="PF25529"/>
    </source>
</evidence>
<evidence type="ECO:0000256" key="4">
    <source>
        <dbReference type="ARBA" id="ARBA00022490"/>
    </source>
</evidence>
<evidence type="ECO:0000313" key="12">
    <source>
        <dbReference type="Proteomes" id="UP001206925"/>
    </source>
</evidence>
<dbReference type="InterPro" id="IPR032979">
    <property type="entry name" value="ENGase"/>
</dbReference>
<evidence type="ECO:0000256" key="6">
    <source>
        <dbReference type="ARBA" id="ARBA00023295"/>
    </source>
</evidence>
<evidence type="ECO:0000256" key="1">
    <source>
        <dbReference type="ARBA" id="ARBA00004514"/>
    </source>
</evidence>
<sequence length="709" mass="79716">MLNLFLRTFINRQTLISIKNFYTSIIHTILLLLLPFTPKNMATTDNDAPQPEFDPTVPSTPVSYPIKTLTDLKQRTYFESFHFPFNKASVPLSGNGVDGVMLPNRRRMMVCHDMAGGYIDDKWIQGGSNAESYAIWHWYLIDIFIYFSHNLVTLPPPSWVNAAHKHGVKVLGTFIVEWDEGRAIAEQFLATIDDAKTYAERLAELAHKLGFDGWLINMEVSLNVEKIPILKEFVSHLTEVMHSLVLGSLVIWYDSVTIDGELKWQDQLNGSNKPFFDVCDGIFMNYSWKEDYPRLSAAVAGDRKFDVYMGIDVFGRGTYGGGQWTTNVALDVIKKSDVSAAVFAPGWIYETQQPPDFQTAQNRWWELVEKSWGISQIYPKVLPFYSNFDQGRGYHISVGGNLVSDAPWNNLSNQSFQPYLEFSGDTETETIQAFVDFKQASYSGGGNITFKGVLEGDAYITKRIFHGKIHSGNSLRFTFSVKAEGSSMIGLSLEFTNTNDDMEKKTSILLASWGDTLLTMERFSSKYSSVIMPHHVNKLETAPGWIIQESNVTMQESTLTGIHALCYKSDPKSSSSDYHAVLGHISIQTSAKNAVFPPASEWHVESENLNWKSDPHGNKTVSLKILWKLISDATYAFSKYNIYVENEVNDTAQASKYVGLALVEAYYVTELLIPAGVTSLKFIIQACGINGDLQDVVESPFLRLPVEEL</sequence>
<keyword evidence="5" id="KW-0378">Hydrolase</keyword>
<keyword evidence="6" id="KW-0326">Glycosidase</keyword>
<accession>A0AAD5GL80</accession>
<dbReference type="FunFam" id="3.20.20.80:FF:000043">
    <property type="entry name" value="cytosolic endo-beta-N-acetylglucosaminidase"/>
    <property type="match status" value="1"/>
</dbReference>
<comment type="subcellular location">
    <subcellularLocation>
        <location evidence="1">Cytoplasm</location>
        <location evidence="1">Cytosol</location>
    </subcellularLocation>
</comment>
<dbReference type="Proteomes" id="UP001206925">
    <property type="component" value="Unassembled WGS sequence"/>
</dbReference>
<evidence type="ECO:0000256" key="8">
    <source>
        <dbReference type="ARBA" id="ARBA00060018"/>
    </source>
</evidence>
<comment type="function">
    <text evidence="8">Endoglycosidase that releases N-glycans from glycoproteins by cleaving the beta-1,4-glycosidic bond in the N,N'-diacetylchitobiose core. Involved in the production of high-mannose type N-glycans during plant development and fruit maturation.</text>
</comment>
<dbReference type="GO" id="GO:0033925">
    <property type="term" value="F:mannosyl-glycoprotein endo-beta-N-acetylglucosaminidase activity"/>
    <property type="evidence" value="ECO:0007669"/>
    <property type="project" value="UniProtKB-EC"/>
</dbReference>
<proteinExistence type="inferred from homology"/>
<dbReference type="InterPro" id="IPR005201">
    <property type="entry name" value="TIM_ENGase"/>
</dbReference>
<name>A0AAD5GL80_AMBAR</name>
<dbReference type="Pfam" id="PF03644">
    <property type="entry name" value="Glyco_hydro_85"/>
    <property type="match status" value="1"/>
</dbReference>
<comment type="catalytic activity">
    <reaction evidence="7">
        <text>an N(4)-(oligosaccharide-(1-&gt;3)-[oligosaccharide-(1-&gt;6)]-beta-D-Man-(1-&gt;4)-beta-D-GlcNAc-(1-&gt;4)-alpha-D-GlcNAc)-L-asparaginyl-[protein] + H2O = an oligosaccharide-(1-&gt;3)-[oligosaccharide-(1-&gt;6)]-beta-D-Man-(1-&gt;4)-D-GlcNAc + N(4)-(N-acetyl-beta-D-glucosaminyl)-L-asparaginyl-[protein]</text>
        <dbReference type="Rhea" id="RHEA:73067"/>
        <dbReference type="Rhea" id="RHEA-COMP:12603"/>
        <dbReference type="Rhea" id="RHEA-COMP:18176"/>
        <dbReference type="ChEBI" id="CHEBI:15377"/>
        <dbReference type="ChEBI" id="CHEBI:132248"/>
        <dbReference type="ChEBI" id="CHEBI:192714"/>
        <dbReference type="ChEBI" id="CHEBI:192715"/>
        <dbReference type="EC" id="3.2.1.96"/>
    </reaction>
</comment>
<comment type="similarity">
    <text evidence="2">Belongs to the glycosyl hydrolase 85 family.</text>
</comment>
<dbReference type="PANTHER" id="PTHR13246">
    <property type="entry name" value="ENDO BETA N-ACETYLGLUCOSAMINIDASE"/>
    <property type="match status" value="1"/>
</dbReference>
<feature type="domain" description="Cytosolic endo-beta-N-acetylglucosaminidase TIM barrel" evidence="9">
    <location>
        <begin position="119"/>
        <end position="395"/>
    </location>
</feature>
<evidence type="ECO:0000313" key="11">
    <source>
        <dbReference type="EMBL" id="KAI7744356.1"/>
    </source>
</evidence>
<reference evidence="11" key="1">
    <citation type="submission" date="2022-06" db="EMBL/GenBank/DDBJ databases">
        <title>Uncovering the hologenomic basis of an extraordinary plant invasion.</title>
        <authorList>
            <person name="Bieker V.C."/>
            <person name="Martin M.D."/>
            <person name="Gilbert T."/>
            <person name="Hodgins K."/>
            <person name="Battlay P."/>
            <person name="Petersen B."/>
            <person name="Wilson J."/>
        </authorList>
    </citation>
    <scope>NUCLEOTIDE SEQUENCE</scope>
    <source>
        <strain evidence="11">AA19_3_7</strain>
        <tissue evidence="11">Leaf</tissue>
    </source>
</reference>
<dbReference type="EMBL" id="JAMZMK010007544">
    <property type="protein sequence ID" value="KAI7744356.1"/>
    <property type="molecule type" value="Genomic_DNA"/>
</dbReference>
<protein>
    <recommendedName>
        <fullName evidence="3">mannosyl-glycoprotein endo-beta-N-acetylglucosaminidase</fullName>
        <ecNumber evidence="3">3.2.1.96</ecNumber>
    </recommendedName>
</protein>
<comment type="caution">
    <text evidence="11">The sequence shown here is derived from an EMBL/GenBank/DDBJ whole genome shotgun (WGS) entry which is preliminary data.</text>
</comment>
<dbReference type="AlphaFoldDB" id="A0AAD5GL80"/>
<dbReference type="GO" id="GO:0006491">
    <property type="term" value="P:N-glycan processing"/>
    <property type="evidence" value="ECO:0007669"/>
    <property type="project" value="UniProtKB-ARBA"/>
</dbReference>
<evidence type="ECO:0000256" key="5">
    <source>
        <dbReference type="ARBA" id="ARBA00022801"/>
    </source>
</evidence>
<evidence type="ECO:0000256" key="7">
    <source>
        <dbReference type="ARBA" id="ARBA00034414"/>
    </source>
</evidence>
<dbReference type="Pfam" id="PF25529">
    <property type="entry name" value="Ig_ENGASE1_C"/>
    <property type="match status" value="1"/>
</dbReference>
<keyword evidence="12" id="KW-1185">Reference proteome</keyword>
<dbReference type="GO" id="GO:0005829">
    <property type="term" value="C:cytosol"/>
    <property type="evidence" value="ECO:0007669"/>
    <property type="project" value="UniProtKB-SubCell"/>
</dbReference>
<dbReference type="CDD" id="cd06547">
    <property type="entry name" value="GH85_ENGase"/>
    <property type="match status" value="1"/>
</dbReference>
<keyword evidence="4" id="KW-0963">Cytoplasm</keyword>